<dbReference type="AlphaFoldDB" id="A0A433X2E2"/>
<sequence length="401" mass="44230">MSFARRVLAIGFAGLWTLAASNAPTLAQSAVDDYARLRAIEVHDNHCLLMRATERRALEILVDDAYRRADEEAGYFEDEADIIADGDDEDWALAYFGHLDALQAQADALVPASCEADPSGLYQNAQIVSARLAFGLFLIASHRDGLPPSDPLYKPVHEEARIAMETYLAILQQVFGPENFAILQREATELAEGVLLDHATAQLPHERFESWQESLVSAIALERDIELAGFRARAINYYGETKLVLTDTAGKILGLGLEWPRPYLMADGNAITGWLAATPDKRVILHLLDAALLDNPPVPHILRQEERLPPELPAGLAMTSGQWRETTRLFPVRRLEVTECLIGPCFALDPEMIETLDPAGAYEVALATPDAPETIGAPDPANLRYLGIIRTALETMLPRYQ</sequence>
<evidence type="ECO:0000313" key="2">
    <source>
        <dbReference type="EMBL" id="RUT28231.1"/>
    </source>
</evidence>
<evidence type="ECO:0000313" key="3">
    <source>
        <dbReference type="Proteomes" id="UP000281547"/>
    </source>
</evidence>
<gene>
    <name evidence="2" type="ORF">EMQ25_17705</name>
</gene>
<organism evidence="2 3">
    <name type="scientific">Arsenicitalea aurantiaca</name>
    <dbReference type="NCBI Taxonomy" id="1783274"/>
    <lineage>
        <taxon>Bacteria</taxon>
        <taxon>Pseudomonadati</taxon>
        <taxon>Pseudomonadota</taxon>
        <taxon>Alphaproteobacteria</taxon>
        <taxon>Hyphomicrobiales</taxon>
        <taxon>Devosiaceae</taxon>
        <taxon>Arsenicitalea</taxon>
    </lineage>
</organism>
<protein>
    <submittedName>
        <fullName evidence="2">Uncharacterized protein</fullName>
    </submittedName>
</protein>
<name>A0A433X2E2_9HYPH</name>
<dbReference type="OrthoDB" id="9839992at2"/>
<feature type="signal peptide" evidence="1">
    <location>
        <begin position="1"/>
        <end position="22"/>
    </location>
</feature>
<keyword evidence="1" id="KW-0732">Signal</keyword>
<dbReference type="Proteomes" id="UP000281547">
    <property type="component" value="Unassembled WGS sequence"/>
</dbReference>
<evidence type="ECO:0000256" key="1">
    <source>
        <dbReference type="SAM" id="SignalP"/>
    </source>
</evidence>
<comment type="caution">
    <text evidence="2">The sequence shown here is derived from an EMBL/GenBank/DDBJ whole genome shotgun (WGS) entry which is preliminary data.</text>
</comment>
<reference evidence="2 3" key="1">
    <citation type="journal article" date="2016" name="Int. J. Syst. Evol. Microbiol.">
        <title>Arsenicitalea aurantiaca gen. nov., sp. nov., a new member of the family Hyphomicrobiaceae, isolated from high-arsenic sediment.</title>
        <authorList>
            <person name="Mu Y."/>
            <person name="Zhou L."/>
            <person name="Zeng X.C."/>
            <person name="Liu L."/>
            <person name="Pan Y."/>
            <person name="Chen X."/>
            <person name="Wang J."/>
            <person name="Li S."/>
            <person name="Li W.J."/>
            <person name="Wang Y."/>
        </authorList>
    </citation>
    <scope>NUCLEOTIDE SEQUENCE [LARGE SCALE GENOMIC DNA]</scope>
    <source>
        <strain evidence="2 3">42-50</strain>
    </source>
</reference>
<keyword evidence="3" id="KW-1185">Reference proteome</keyword>
<dbReference type="EMBL" id="RZNJ01000009">
    <property type="protein sequence ID" value="RUT28231.1"/>
    <property type="molecule type" value="Genomic_DNA"/>
</dbReference>
<proteinExistence type="predicted"/>
<dbReference type="RefSeq" id="WP_127189943.1">
    <property type="nucleotide sequence ID" value="NZ_RZNJ01000009.1"/>
</dbReference>
<feature type="chain" id="PRO_5018986164" evidence="1">
    <location>
        <begin position="23"/>
        <end position="401"/>
    </location>
</feature>
<accession>A0A433X2E2</accession>